<keyword evidence="4" id="KW-1185">Reference proteome</keyword>
<dbReference type="Proteomes" id="UP000319004">
    <property type="component" value="Chromosome"/>
</dbReference>
<dbReference type="EMBL" id="CP037423">
    <property type="protein sequence ID" value="QDV41137.1"/>
    <property type="molecule type" value="Genomic_DNA"/>
</dbReference>
<feature type="region of interest" description="Disordered" evidence="1">
    <location>
        <begin position="36"/>
        <end position="55"/>
    </location>
</feature>
<dbReference type="Gene3D" id="3.40.50.1110">
    <property type="entry name" value="SGNH hydrolase"/>
    <property type="match status" value="1"/>
</dbReference>
<dbReference type="KEGG" id="snep:Enr13x_09750"/>
<keyword evidence="3" id="KW-0378">Hydrolase</keyword>
<evidence type="ECO:0000313" key="3">
    <source>
        <dbReference type="EMBL" id="QDV41137.1"/>
    </source>
</evidence>
<dbReference type="CDD" id="cd00229">
    <property type="entry name" value="SGNH_hydrolase"/>
    <property type="match status" value="1"/>
</dbReference>
<dbReference type="AlphaFoldDB" id="A0A518HJW2"/>
<organism evidence="3 4">
    <name type="scientific">Stieleria neptunia</name>
    <dbReference type="NCBI Taxonomy" id="2527979"/>
    <lineage>
        <taxon>Bacteria</taxon>
        <taxon>Pseudomonadati</taxon>
        <taxon>Planctomycetota</taxon>
        <taxon>Planctomycetia</taxon>
        <taxon>Pirellulales</taxon>
        <taxon>Pirellulaceae</taxon>
        <taxon>Stieleria</taxon>
    </lineage>
</organism>
<dbReference type="Pfam" id="PF13472">
    <property type="entry name" value="Lipase_GDSL_2"/>
    <property type="match status" value="1"/>
</dbReference>
<evidence type="ECO:0000313" key="4">
    <source>
        <dbReference type="Proteomes" id="UP000319004"/>
    </source>
</evidence>
<name>A0A518HJW2_9BACT</name>
<feature type="compositionally biased region" description="Polar residues" evidence="1">
    <location>
        <begin position="39"/>
        <end position="53"/>
    </location>
</feature>
<gene>
    <name evidence="3" type="ORF">Enr13x_09750</name>
</gene>
<evidence type="ECO:0000259" key="2">
    <source>
        <dbReference type="Pfam" id="PF13472"/>
    </source>
</evidence>
<reference evidence="3 4" key="1">
    <citation type="submission" date="2019-03" db="EMBL/GenBank/DDBJ databases">
        <title>Deep-cultivation of Planctomycetes and their phenomic and genomic characterization uncovers novel biology.</title>
        <authorList>
            <person name="Wiegand S."/>
            <person name="Jogler M."/>
            <person name="Boedeker C."/>
            <person name="Pinto D."/>
            <person name="Vollmers J."/>
            <person name="Rivas-Marin E."/>
            <person name="Kohn T."/>
            <person name="Peeters S.H."/>
            <person name="Heuer A."/>
            <person name="Rast P."/>
            <person name="Oberbeckmann S."/>
            <person name="Bunk B."/>
            <person name="Jeske O."/>
            <person name="Meyerdierks A."/>
            <person name="Storesund J.E."/>
            <person name="Kallscheuer N."/>
            <person name="Luecker S."/>
            <person name="Lage O.M."/>
            <person name="Pohl T."/>
            <person name="Merkel B.J."/>
            <person name="Hornburger P."/>
            <person name="Mueller R.-W."/>
            <person name="Bruemmer F."/>
            <person name="Labrenz M."/>
            <person name="Spormann A.M."/>
            <person name="Op den Camp H."/>
            <person name="Overmann J."/>
            <person name="Amann R."/>
            <person name="Jetten M.S.M."/>
            <person name="Mascher T."/>
            <person name="Medema M.H."/>
            <person name="Devos D.P."/>
            <person name="Kaster A.-K."/>
            <person name="Ovreas L."/>
            <person name="Rohde M."/>
            <person name="Galperin M.Y."/>
            <person name="Jogler C."/>
        </authorList>
    </citation>
    <scope>NUCLEOTIDE SEQUENCE [LARGE SCALE GENOMIC DNA]</scope>
    <source>
        <strain evidence="3 4">Enr13</strain>
    </source>
</reference>
<sequence length="256" mass="28739">MTDTIHQRKQMKLTHLLRLCVVGAFVFVGSEASGIQVDGKSNSQNRTTYSTPEDSPELPNVLLIGDSISIGYTPHVQGQLAGKADVFRIRGNGKYSEYGLQNLNKWIGTRKWDVIHFNWGLWDLCYRNPESKTQGNRDKVDGTLTASPEQYRANLEKIVKRLKKTGAKLIWCTTTPVPEHEAGRKLGDDIKYNRIAEKIMKANGVLINDLHSHALLKLPETQIRSGDVHFTQPGYVHLAEKVAHEISAVLAKQELE</sequence>
<proteinExistence type="predicted"/>
<dbReference type="InterPro" id="IPR013830">
    <property type="entry name" value="SGNH_hydro"/>
</dbReference>
<dbReference type="InterPro" id="IPR036514">
    <property type="entry name" value="SGNH_hydro_sf"/>
</dbReference>
<accession>A0A518HJW2</accession>
<feature type="domain" description="SGNH hydrolase-type esterase" evidence="2">
    <location>
        <begin position="63"/>
        <end position="235"/>
    </location>
</feature>
<evidence type="ECO:0000256" key="1">
    <source>
        <dbReference type="SAM" id="MobiDB-lite"/>
    </source>
</evidence>
<protein>
    <submittedName>
        <fullName evidence="3">GDSL-like Lipase/Acylhydrolase</fullName>
    </submittedName>
</protein>
<dbReference type="GO" id="GO:0016788">
    <property type="term" value="F:hydrolase activity, acting on ester bonds"/>
    <property type="evidence" value="ECO:0007669"/>
    <property type="project" value="UniProtKB-ARBA"/>
</dbReference>
<dbReference type="SUPFAM" id="SSF52266">
    <property type="entry name" value="SGNH hydrolase"/>
    <property type="match status" value="1"/>
</dbReference>